<gene>
    <name evidence="2" type="ORF">BGHDH14_bghG003355000001001</name>
</gene>
<sequence>MKFLNTVSASALSALILGSVVQGYVLKCSTGKEFDNQTMDELASKAEYQYGHESYPLGPDGEKCKAYEFNSQLPNSQSSLISAYSATDHSHLARATIPYLVQVCDSMESYRLFEWYDYRWVKCD</sequence>
<feature type="chain" id="PRO_5004107548" evidence="1">
    <location>
        <begin position="24"/>
        <end position="124"/>
    </location>
</feature>
<reference evidence="2 3" key="1">
    <citation type="journal article" date="2010" name="Science">
        <title>Genome expansion and gene loss in powdery mildew fungi reveal tradeoffs in extreme parasitism.</title>
        <authorList>
            <person name="Spanu P.D."/>
            <person name="Abbott J.C."/>
            <person name="Amselem J."/>
            <person name="Burgis T.A."/>
            <person name="Soanes D.M."/>
            <person name="Stueber K."/>
            <person name="Ver Loren van Themaat E."/>
            <person name="Brown J.K.M."/>
            <person name="Butcher S.A."/>
            <person name="Gurr S.J."/>
            <person name="Lebrun M.-H."/>
            <person name="Ridout C.J."/>
            <person name="Schulze-Lefert P."/>
            <person name="Talbot N.J."/>
            <person name="Ahmadinejad N."/>
            <person name="Ametz C."/>
            <person name="Barton G.R."/>
            <person name="Benjdia M."/>
            <person name="Bidzinski P."/>
            <person name="Bindschedler L.V."/>
            <person name="Both M."/>
            <person name="Brewer M.T."/>
            <person name="Cadle-Davidson L."/>
            <person name="Cadle-Davidson M.M."/>
            <person name="Collemare J."/>
            <person name="Cramer R."/>
            <person name="Frenkel O."/>
            <person name="Godfrey D."/>
            <person name="Harriman J."/>
            <person name="Hoede C."/>
            <person name="King B.C."/>
            <person name="Klages S."/>
            <person name="Kleemann J."/>
            <person name="Knoll D."/>
            <person name="Koti P.S."/>
            <person name="Kreplak J."/>
            <person name="Lopez-Ruiz F.J."/>
            <person name="Lu X."/>
            <person name="Maekawa T."/>
            <person name="Mahanil S."/>
            <person name="Micali C."/>
            <person name="Milgroom M.G."/>
            <person name="Montana G."/>
            <person name="Noir S."/>
            <person name="O'Connell R.J."/>
            <person name="Oberhaensli S."/>
            <person name="Parlange F."/>
            <person name="Pedersen C."/>
            <person name="Quesneville H."/>
            <person name="Reinhardt R."/>
            <person name="Rott M."/>
            <person name="Sacristan S."/>
            <person name="Schmidt S.M."/>
            <person name="Schoen M."/>
            <person name="Skamnioti P."/>
            <person name="Sommer H."/>
            <person name="Stephens A."/>
            <person name="Takahara H."/>
            <person name="Thordal-Christensen H."/>
            <person name="Vigouroux M."/>
            <person name="Wessling R."/>
            <person name="Wicker T."/>
            <person name="Panstruga R."/>
        </authorList>
    </citation>
    <scope>NUCLEOTIDE SEQUENCE [LARGE SCALE GENOMIC DNA]</scope>
    <source>
        <strain evidence="2">DH14</strain>
    </source>
</reference>
<dbReference type="Proteomes" id="UP000015441">
    <property type="component" value="Unassembled WGS sequence"/>
</dbReference>
<keyword evidence="3" id="KW-1185">Reference proteome</keyword>
<name>N1J992_BLUG1</name>
<proteinExistence type="predicted"/>
<comment type="caution">
    <text evidence="2">The sequence shown here is derived from an EMBL/GenBank/DDBJ whole genome shotgun (WGS) entry which is preliminary data.</text>
</comment>
<dbReference type="OrthoDB" id="10384022at2759"/>
<evidence type="ECO:0000256" key="1">
    <source>
        <dbReference type="SAM" id="SignalP"/>
    </source>
</evidence>
<dbReference type="HOGENOM" id="CLU_2049299_0_0_1"/>
<evidence type="ECO:0000313" key="2">
    <source>
        <dbReference type="EMBL" id="CCU77115.1"/>
    </source>
</evidence>
<dbReference type="InParanoid" id="N1J992"/>
<dbReference type="EMBL" id="CAUH01003355">
    <property type="protein sequence ID" value="CCU77115.1"/>
    <property type="molecule type" value="Genomic_DNA"/>
</dbReference>
<organism evidence="2 3">
    <name type="scientific">Blumeria graminis f. sp. hordei (strain DH14)</name>
    <name type="common">Barley powdery mildew</name>
    <name type="synonym">Oidium monilioides f. sp. hordei</name>
    <dbReference type="NCBI Taxonomy" id="546991"/>
    <lineage>
        <taxon>Eukaryota</taxon>
        <taxon>Fungi</taxon>
        <taxon>Dikarya</taxon>
        <taxon>Ascomycota</taxon>
        <taxon>Pezizomycotina</taxon>
        <taxon>Leotiomycetes</taxon>
        <taxon>Erysiphales</taxon>
        <taxon>Erysiphaceae</taxon>
        <taxon>Blumeria</taxon>
        <taxon>Blumeria hordei</taxon>
    </lineage>
</organism>
<evidence type="ECO:0000313" key="3">
    <source>
        <dbReference type="Proteomes" id="UP000015441"/>
    </source>
</evidence>
<accession>N1J992</accession>
<dbReference type="AlphaFoldDB" id="N1J992"/>
<feature type="signal peptide" evidence="1">
    <location>
        <begin position="1"/>
        <end position="23"/>
    </location>
</feature>
<keyword evidence="1" id="KW-0732">Signal</keyword>
<protein>
    <submittedName>
        <fullName evidence="2">CSEP0380 putative effector protein</fullName>
    </submittedName>
</protein>